<dbReference type="GO" id="GO:0000435">
    <property type="term" value="P:positive regulation of transcription from RNA polymerase II promoter by galactose"/>
    <property type="evidence" value="ECO:0007669"/>
    <property type="project" value="TreeGrafter"/>
</dbReference>
<dbReference type="EMBL" id="VFLP01000056">
    <property type="protein sequence ID" value="TRX90407.1"/>
    <property type="molecule type" value="Genomic_DNA"/>
</dbReference>
<evidence type="ECO:0000313" key="7">
    <source>
        <dbReference type="EMBL" id="TRX90407.1"/>
    </source>
</evidence>
<dbReference type="GO" id="GO:0000981">
    <property type="term" value="F:DNA-binding transcription factor activity, RNA polymerase II-specific"/>
    <property type="evidence" value="ECO:0007669"/>
    <property type="project" value="InterPro"/>
</dbReference>
<dbReference type="InterPro" id="IPR007219">
    <property type="entry name" value="XnlR_reg_dom"/>
</dbReference>
<dbReference type="PROSITE" id="PS50048">
    <property type="entry name" value="ZN2_CY6_FUNGAL_2"/>
    <property type="match status" value="1"/>
</dbReference>
<dbReference type="GO" id="GO:0005634">
    <property type="term" value="C:nucleus"/>
    <property type="evidence" value="ECO:0007669"/>
    <property type="project" value="TreeGrafter"/>
</dbReference>
<dbReference type="SUPFAM" id="SSF57701">
    <property type="entry name" value="Zn2/Cys6 DNA-binding domain"/>
    <property type="match status" value="1"/>
</dbReference>
<reference evidence="8" key="1">
    <citation type="submission" date="2019-06" db="EMBL/GenBank/DDBJ databases">
        <title>Draft genome sequence of the griseofulvin-producing fungus Xylaria cubensis strain G536.</title>
        <authorList>
            <person name="Mead M.E."/>
            <person name="Raja H.A."/>
            <person name="Steenwyk J.L."/>
            <person name="Knowles S.L."/>
            <person name="Oberlies N.H."/>
            <person name="Rokas A."/>
        </authorList>
    </citation>
    <scope>NUCLEOTIDE SEQUENCE [LARGE SCALE GENOMIC DNA]</scope>
    <source>
        <strain evidence="8">G536</strain>
    </source>
</reference>
<organism evidence="7 8">
    <name type="scientific">Xylaria flabelliformis</name>
    <dbReference type="NCBI Taxonomy" id="2512241"/>
    <lineage>
        <taxon>Eukaryota</taxon>
        <taxon>Fungi</taxon>
        <taxon>Dikarya</taxon>
        <taxon>Ascomycota</taxon>
        <taxon>Pezizomycotina</taxon>
        <taxon>Sordariomycetes</taxon>
        <taxon>Xylariomycetidae</taxon>
        <taxon>Xylariales</taxon>
        <taxon>Xylariaceae</taxon>
        <taxon>Xylaria</taxon>
    </lineage>
</organism>
<sequence length="626" mass="70400">MGRSSSRWLSTSGPRACTNCQKRKSRCLRAHPEDPVCLSCTKTRKTCVFERPPDRTPLTRRNLDAAELQIVQLRTLLTSLQPDLDIDAAIRRLGTCGGGANLPVQLESPPADVDKPVQKNYEWHEGPLAVEADNTPASNDGMANFLVKDSGYLGSQLLEEIASAISGESRDRLTSGELQRPRSSRQAASSSDVFADLSATAQHLIDEYFLHYNTCYPILHEKSFRDRLADPRERSVNSPWRIVFYMVLAIGDWISTSEESSHAQSPYYNAARSCLTFQTLESGATETIQAFLLLGNYLQKRDQPNTGYNFIGLAWRLALGLGLHREVSDEDLSLRNATPSEADEPTTYSAITSHARLAQIADSIYQEFLLAKTASTKVEYRVTELMERRLDDWQRSLPTYFTSQDVPSWFQAPRAIVLWKEQNLRIILWRGSREYSFLPNRRSAEAKCCEVAMQSIHDITTFCAVYESAVHRGVAWYAIYFLFQSGLVLEASYLQSVKQKRYDEDGAFREQSLSQMQNCLNVLARTNSCAKRCMEVLDNIHARLRSQPENALEVMSSSTGVVDHHLEPSQPTPPGFVGGDNNYIFGNGLSFGDDVMDPTLRMLINPTSSDLFEDMPLDVLLDNWIA</sequence>
<proteinExistence type="predicted"/>
<keyword evidence="2" id="KW-0805">Transcription regulation</keyword>
<evidence type="ECO:0000256" key="2">
    <source>
        <dbReference type="ARBA" id="ARBA00023015"/>
    </source>
</evidence>
<dbReference type="AlphaFoldDB" id="A0A553HR36"/>
<dbReference type="GO" id="GO:0006351">
    <property type="term" value="P:DNA-templated transcription"/>
    <property type="evidence" value="ECO:0007669"/>
    <property type="project" value="InterPro"/>
</dbReference>
<feature type="region of interest" description="Disordered" evidence="5">
    <location>
        <begin position="169"/>
        <end position="189"/>
    </location>
</feature>
<dbReference type="Pfam" id="PF00172">
    <property type="entry name" value="Zn_clus"/>
    <property type="match status" value="1"/>
</dbReference>
<dbReference type="GO" id="GO:0008270">
    <property type="term" value="F:zinc ion binding"/>
    <property type="evidence" value="ECO:0007669"/>
    <property type="project" value="InterPro"/>
</dbReference>
<keyword evidence="4" id="KW-0539">Nucleus</keyword>
<evidence type="ECO:0000259" key="6">
    <source>
        <dbReference type="PROSITE" id="PS50048"/>
    </source>
</evidence>
<comment type="caution">
    <text evidence="7">The sequence shown here is derived from an EMBL/GenBank/DDBJ whole genome shotgun (WGS) entry which is preliminary data.</text>
</comment>
<accession>A0A553HR36</accession>
<keyword evidence="1" id="KW-0479">Metal-binding</keyword>
<dbReference type="InterPro" id="IPR001138">
    <property type="entry name" value="Zn2Cys6_DnaBD"/>
</dbReference>
<dbReference type="PANTHER" id="PTHR47424">
    <property type="entry name" value="REGULATORY PROTEIN GAL4"/>
    <property type="match status" value="1"/>
</dbReference>
<evidence type="ECO:0000256" key="3">
    <source>
        <dbReference type="ARBA" id="ARBA00023163"/>
    </source>
</evidence>
<dbReference type="Proteomes" id="UP000319160">
    <property type="component" value="Unassembled WGS sequence"/>
</dbReference>
<dbReference type="CDD" id="cd00067">
    <property type="entry name" value="GAL4"/>
    <property type="match status" value="1"/>
</dbReference>
<evidence type="ECO:0000313" key="8">
    <source>
        <dbReference type="Proteomes" id="UP000319160"/>
    </source>
</evidence>
<evidence type="ECO:0000256" key="5">
    <source>
        <dbReference type="SAM" id="MobiDB-lite"/>
    </source>
</evidence>
<dbReference type="InterPro" id="IPR036864">
    <property type="entry name" value="Zn2-C6_fun-type_DNA-bd_sf"/>
</dbReference>
<gene>
    <name evidence="7" type="ORF">FHL15_008772</name>
</gene>
<dbReference type="PANTHER" id="PTHR47424:SF2">
    <property type="entry name" value="TRANSCRIPTION FACTOR DOMAIN-CONTAINING PROTEIN-RELATED"/>
    <property type="match status" value="1"/>
</dbReference>
<dbReference type="CDD" id="cd12148">
    <property type="entry name" value="fungal_TF_MHR"/>
    <property type="match status" value="1"/>
</dbReference>
<dbReference type="OrthoDB" id="3364175at2759"/>
<keyword evidence="3" id="KW-0804">Transcription</keyword>
<keyword evidence="8" id="KW-1185">Reference proteome</keyword>
<feature type="domain" description="Zn(2)-C6 fungal-type" evidence="6">
    <location>
        <begin position="16"/>
        <end position="49"/>
    </location>
</feature>
<dbReference type="Gene3D" id="4.10.240.10">
    <property type="entry name" value="Zn(2)-C6 fungal-type DNA-binding domain"/>
    <property type="match status" value="1"/>
</dbReference>
<evidence type="ECO:0000256" key="1">
    <source>
        <dbReference type="ARBA" id="ARBA00022723"/>
    </source>
</evidence>
<dbReference type="GO" id="GO:0000978">
    <property type="term" value="F:RNA polymerase II cis-regulatory region sequence-specific DNA binding"/>
    <property type="evidence" value="ECO:0007669"/>
    <property type="project" value="TreeGrafter"/>
</dbReference>
<dbReference type="SMART" id="SM00066">
    <property type="entry name" value="GAL4"/>
    <property type="match status" value="1"/>
</dbReference>
<dbReference type="Pfam" id="PF04082">
    <property type="entry name" value="Fungal_trans"/>
    <property type="match status" value="1"/>
</dbReference>
<protein>
    <recommendedName>
        <fullName evidence="6">Zn(2)-C6 fungal-type domain-containing protein</fullName>
    </recommendedName>
</protein>
<evidence type="ECO:0000256" key="4">
    <source>
        <dbReference type="ARBA" id="ARBA00023242"/>
    </source>
</evidence>
<dbReference type="InterPro" id="IPR051127">
    <property type="entry name" value="Fungal_SecMet_Regulators"/>
</dbReference>
<name>A0A553HR36_9PEZI</name>